<evidence type="ECO:0000313" key="6">
    <source>
        <dbReference type="EMBL" id="OAB79779.1"/>
    </source>
</evidence>
<dbReference type="GO" id="GO:0004427">
    <property type="term" value="F:inorganic diphosphate phosphatase activity"/>
    <property type="evidence" value="ECO:0007669"/>
    <property type="project" value="UniProtKB-EC"/>
</dbReference>
<dbReference type="EMBL" id="LRXL01000026">
    <property type="protein sequence ID" value="OAB79779.1"/>
    <property type="molecule type" value="Genomic_DNA"/>
</dbReference>
<dbReference type="EC" id="3.6.1.1" evidence="2"/>
<dbReference type="Gene3D" id="3.90.80.10">
    <property type="entry name" value="Inorganic pyrophosphatase"/>
    <property type="match status" value="1"/>
</dbReference>
<dbReference type="Proteomes" id="UP000077013">
    <property type="component" value="Unassembled WGS sequence"/>
</dbReference>
<dbReference type="GO" id="GO:0000287">
    <property type="term" value="F:magnesium ion binding"/>
    <property type="evidence" value="ECO:0007669"/>
    <property type="project" value="InterPro"/>
</dbReference>
<evidence type="ECO:0000256" key="5">
    <source>
        <dbReference type="ARBA" id="ARBA00022842"/>
    </source>
</evidence>
<keyword evidence="4" id="KW-0378">Hydrolase</keyword>
<dbReference type="OrthoDB" id="5187599at2"/>
<dbReference type="Pfam" id="PF00719">
    <property type="entry name" value="Pyrophosphatase"/>
    <property type="match status" value="1"/>
</dbReference>
<reference evidence="6 7" key="1">
    <citation type="submission" date="2016-02" db="EMBL/GenBank/DDBJ databases">
        <title>Ulvibacter sp. LPB0005, isolated from Thais luteostoma.</title>
        <authorList>
            <person name="Shin S.-K."/>
            <person name="Yi H."/>
        </authorList>
    </citation>
    <scope>NUCLEOTIDE SEQUENCE [LARGE SCALE GENOMIC DNA]</scope>
    <source>
        <strain evidence="6 7">LPB0005</strain>
    </source>
</reference>
<dbReference type="GO" id="GO:0006796">
    <property type="term" value="P:phosphate-containing compound metabolic process"/>
    <property type="evidence" value="ECO:0007669"/>
    <property type="project" value="InterPro"/>
</dbReference>
<dbReference type="STRING" id="1763537.ULVI_03270"/>
<dbReference type="InterPro" id="IPR008162">
    <property type="entry name" value="Pyrophosphatase"/>
</dbReference>
<gene>
    <name evidence="6" type="ORF">ULVI_03270</name>
</gene>
<dbReference type="PANTHER" id="PTHR10286">
    <property type="entry name" value="INORGANIC PYROPHOSPHATASE"/>
    <property type="match status" value="1"/>
</dbReference>
<dbReference type="RefSeq" id="WP_082830776.1">
    <property type="nucleotide sequence ID" value="NZ_LRXL01000026.1"/>
</dbReference>
<sequence>MKATLNISSETNNKKHFSETTFMKQFLFSISVLILFSCCSSSEKYTVLTTLSEADTVTCVIEIPAGTNKKIEQNKQTYRFEIDQRDGKDRVIQFLPYPGNYGYIAGTYSDPEKGGDGDALDVLVIAETLPSGTILQTIPLGVLKLIDDGEEDYKILAIPSDPALQTVTAKTFSEFKSNYPQAVEIIQLWFLNYDTEPIKVLGWGDEIEALSEIKKTIVVI</sequence>
<proteinExistence type="predicted"/>
<comment type="cofactor">
    <cofactor evidence="1">
        <name>Mg(2+)</name>
        <dbReference type="ChEBI" id="CHEBI:18420"/>
    </cofactor>
</comment>
<name>A0A167IL64_9FLAO</name>
<dbReference type="GO" id="GO:0005737">
    <property type="term" value="C:cytoplasm"/>
    <property type="evidence" value="ECO:0007669"/>
    <property type="project" value="InterPro"/>
</dbReference>
<dbReference type="AlphaFoldDB" id="A0A167IL64"/>
<evidence type="ECO:0000256" key="2">
    <source>
        <dbReference type="ARBA" id="ARBA00012146"/>
    </source>
</evidence>
<keyword evidence="3" id="KW-0479">Metal-binding</keyword>
<dbReference type="SUPFAM" id="SSF50324">
    <property type="entry name" value="Inorganic pyrophosphatase"/>
    <property type="match status" value="1"/>
</dbReference>
<keyword evidence="5" id="KW-0460">Magnesium</keyword>
<evidence type="ECO:0000256" key="1">
    <source>
        <dbReference type="ARBA" id="ARBA00001946"/>
    </source>
</evidence>
<accession>A0A167IL64</accession>
<evidence type="ECO:0000256" key="4">
    <source>
        <dbReference type="ARBA" id="ARBA00022801"/>
    </source>
</evidence>
<evidence type="ECO:0000256" key="3">
    <source>
        <dbReference type="ARBA" id="ARBA00022723"/>
    </source>
</evidence>
<protein>
    <recommendedName>
        <fullName evidence="2">inorganic diphosphatase</fullName>
        <ecNumber evidence="2">3.6.1.1</ecNumber>
    </recommendedName>
</protein>
<organism evidence="6 7">
    <name type="scientific">Cochleicola gelatinilyticus</name>
    <dbReference type="NCBI Taxonomy" id="1763537"/>
    <lineage>
        <taxon>Bacteria</taxon>
        <taxon>Pseudomonadati</taxon>
        <taxon>Bacteroidota</taxon>
        <taxon>Flavobacteriia</taxon>
        <taxon>Flavobacteriales</taxon>
        <taxon>Flavobacteriaceae</taxon>
        <taxon>Cochleicola</taxon>
    </lineage>
</organism>
<keyword evidence="7" id="KW-1185">Reference proteome</keyword>
<evidence type="ECO:0000313" key="7">
    <source>
        <dbReference type="Proteomes" id="UP000077013"/>
    </source>
</evidence>
<dbReference type="InterPro" id="IPR036649">
    <property type="entry name" value="Pyrophosphatase_sf"/>
</dbReference>
<comment type="caution">
    <text evidence="6">The sequence shown here is derived from an EMBL/GenBank/DDBJ whole genome shotgun (WGS) entry which is preliminary data.</text>
</comment>